<dbReference type="Proteomes" id="UP000252139">
    <property type="component" value="Unassembled WGS sequence"/>
</dbReference>
<feature type="region of interest" description="Disordered" evidence="5">
    <location>
        <begin position="408"/>
        <end position="432"/>
    </location>
</feature>
<dbReference type="OrthoDB" id="5599552at2759"/>
<dbReference type="AlphaFoldDB" id="A0A367KEI7"/>
<protein>
    <recommendedName>
        <fullName evidence="6">Velvet domain-containing protein</fullName>
    </recommendedName>
</protein>
<evidence type="ECO:0000259" key="6">
    <source>
        <dbReference type="PROSITE" id="PS51821"/>
    </source>
</evidence>
<comment type="caution">
    <text evidence="7">The sequence shown here is derived from an EMBL/GenBank/DDBJ whole genome shotgun (WGS) entry which is preliminary data.</text>
</comment>
<dbReference type="InterPro" id="IPR021740">
    <property type="entry name" value="Velvet"/>
</dbReference>
<evidence type="ECO:0000256" key="4">
    <source>
        <dbReference type="ARBA" id="ARBA00023242"/>
    </source>
</evidence>
<dbReference type="Pfam" id="PF11754">
    <property type="entry name" value="Velvet"/>
    <property type="match status" value="1"/>
</dbReference>
<keyword evidence="4" id="KW-0539">Nucleus</keyword>
<organism evidence="7 8">
    <name type="scientific">Rhizopus azygosporus</name>
    <name type="common">Rhizopus microsporus var. azygosporus</name>
    <dbReference type="NCBI Taxonomy" id="86630"/>
    <lineage>
        <taxon>Eukaryota</taxon>
        <taxon>Fungi</taxon>
        <taxon>Fungi incertae sedis</taxon>
        <taxon>Mucoromycota</taxon>
        <taxon>Mucoromycotina</taxon>
        <taxon>Mucoromycetes</taxon>
        <taxon>Mucorales</taxon>
        <taxon>Mucorineae</taxon>
        <taxon>Rhizopodaceae</taxon>
        <taxon>Rhizopus</taxon>
    </lineage>
</organism>
<evidence type="ECO:0000256" key="1">
    <source>
        <dbReference type="ARBA" id="ARBA00004123"/>
    </source>
</evidence>
<keyword evidence="2" id="KW-0805">Transcription regulation</keyword>
<dbReference type="EMBL" id="PJQL01000055">
    <property type="protein sequence ID" value="RCI00530.1"/>
    <property type="molecule type" value="Genomic_DNA"/>
</dbReference>
<sequence length="432" mass="48246">MNNINENLDHYYIYNEEQQQQQQQEGESYSLDFDSFYPNPTSLESFEHPIALDSTTPIPFIGRHDLFANSMIFNNQHQEQSSATSISNLPGTTTTVPYGSSSHDLLNDQDPNVLMSTIAESSSSQFYAQQPRKEQDVFSELINLAKASTVPERPSEHPSQYTVPSNQPLSSFRTVRHPLEKFYRPSPAEVATKEKFIYDLKIVQQPSRARMCGFGDKDRRAIVPAPILQLFISTKDGHDVNPEMFDVTFLVVLCDSCLQTGEPAAAASSTTASRSTSVPVSQVVVFSSSEEGRHPRTSRLKNLVGASVVSANKLYDLDGNLGIFFIFHDISLRTEGTFRLKFSLIDVGSPYSYSVNTETLSQVLQTVYSDPFTVYTAKKFPGVVQSTPLSICFARQGIKIPIRKESLGSKNKRKDSNDINQIQGAEEDYKDV</sequence>
<evidence type="ECO:0000256" key="3">
    <source>
        <dbReference type="ARBA" id="ARBA00023163"/>
    </source>
</evidence>
<dbReference type="PANTHER" id="PTHR33572">
    <property type="entry name" value="SPORE DEVELOPMENT REGULATOR VOSA"/>
    <property type="match status" value="1"/>
</dbReference>
<dbReference type="PROSITE" id="PS51821">
    <property type="entry name" value="VELVET"/>
    <property type="match status" value="1"/>
</dbReference>
<dbReference type="InterPro" id="IPR038491">
    <property type="entry name" value="Velvet_dom_sf"/>
</dbReference>
<accession>A0A367KEI7</accession>
<dbReference type="STRING" id="86630.A0A367KEI7"/>
<feature type="region of interest" description="Disordered" evidence="5">
    <location>
        <begin position="78"/>
        <end position="99"/>
    </location>
</feature>
<evidence type="ECO:0000313" key="8">
    <source>
        <dbReference type="Proteomes" id="UP000252139"/>
    </source>
</evidence>
<dbReference type="InterPro" id="IPR037525">
    <property type="entry name" value="Velvet_dom"/>
</dbReference>
<proteinExistence type="predicted"/>
<evidence type="ECO:0000256" key="5">
    <source>
        <dbReference type="SAM" id="MobiDB-lite"/>
    </source>
</evidence>
<keyword evidence="8" id="KW-1185">Reference proteome</keyword>
<keyword evidence="3" id="KW-0804">Transcription</keyword>
<dbReference type="PANTHER" id="PTHR33572:SF3">
    <property type="entry name" value="VELVET COMPLEX SUBUNIT B"/>
    <property type="match status" value="1"/>
</dbReference>
<feature type="compositionally biased region" description="Polar residues" evidence="5">
    <location>
        <begin position="157"/>
        <end position="169"/>
    </location>
</feature>
<dbReference type="GO" id="GO:0005634">
    <property type="term" value="C:nucleus"/>
    <property type="evidence" value="ECO:0007669"/>
    <property type="project" value="UniProtKB-SubCell"/>
</dbReference>
<reference evidence="7 8" key="1">
    <citation type="journal article" date="2018" name="G3 (Bethesda)">
        <title>Phylogenetic and Phylogenomic Definition of Rhizopus Species.</title>
        <authorList>
            <person name="Gryganskyi A.P."/>
            <person name="Golan J."/>
            <person name="Dolatabadi S."/>
            <person name="Mondo S."/>
            <person name="Robb S."/>
            <person name="Idnurm A."/>
            <person name="Muszewska A."/>
            <person name="Steczkiewicz K."/>
            <person name="Masonjones S."/>
            <person name="Liao H.L."/>
            <person name="Gajdeczka M.T."/>
            <person name="Anike F."/>
            <person name="Vuek A."/>
            <person name="Anishchenko I.M."/>
            <person name="Voigt K."/>
            <person name="de Hoog G.S."/>
            <person name="Smith M.E."/>
            <person name="Heitman J."/>
            <person name="Vilgalys R."/>
            <person name="Stajich J.E."/>
        </authorList>
    </citation>
    <scope>NUCLEOTIDE SEQUENCE [LARGE SCALE GENOMIC DNA]</scope>
    <source>
        <strain evidence="7 8">CBS 357.93</strain>
    </source>
</reference>
<comment type="subcellular location">
    <subcellularLocation>
        <location evidence="1">Nucleus</location>
    </subcellularLocation>
</comment>
<dbReference type="Gene3D" id="2.60.40.3960">
    <property type="entry name" value="Velvet domain"/>
    <property type="match status" value="1"/>
</dbReference>
<feature type="region of interest" description="Disordered" evidence="5">
    <location>
        <begin position="148"/>
        <end position="169"/>
    </location>
</feature>
<evidence type="ECO:0000256" key="2">
    <source>
        <dbReference type="ARBA" id="ARBA00023015"/>
    </source>
</evidence>
<name>A0A367KEI7_RHIAZ</name>
<feature type="domain" description="Velvet" evidence="6">
    <location>
        <begin position="191"/>
        <end position="403"/>
    </location>
</feature>
<evidence type="ECO:0000313" key="7">
    <source>
        <dbReference type="EMBL" id="RCI00530.1"/>
    </source>
</evidence>
<gene>
    <name evidence="7" type="ORF">CU097_012789</name>
</gene>